<evidence type="ECO:0000256" key="2">
    <source>
        <dbReference type="SAM" id="MobiDB-lite"/>
    </source>
</evidence>
<feature type="compositionally biased region" description="Basic and acidic residues" evidence="2">
    <location>
        <begin position="276"/>
        <end position="296"/>
    </location>
</feature>
<keyword evidence="1" id="KW-0175">Coiled coil</keyword>
<proteinExistence type="predicted"/>
<dbReference type="Proteomes" id="UP000250235">
    <property type="component" value="Unassembled WGS sequence"/>
</dbReference>
<sequence>MGRPGQARTKPRRKLAVATMPEHRRTAAAANVARGTRPRAASHRRAMYGAWPRVQHPIMAQQIAPWPAGHRPASMQQFAWPVRGAVADQSRNSWASTLTAALKDVILLHLHDIENKFTTRFDAQDRWFGNDSNDQRNLLSLEIKSSQRQINTQIAAATLDQIDMQREVKELNAKVDAMATNLEILRRNAEATKEAISHQLLEFQAKIAADILSLSIQIGELVDHIRGGDAKKGEIGSSTRRPPPVRVERRPLPTQANLGESSSGHGRVPSVEEATEMVREADRQADRWEREREREKRLRRLRKRGH</sequence>
<gene>
    <name evidence="3" type="ORF">F511_11837</name>
</gene>
<feature type="region of interest" description="Disordered" evidence="2">
    <location>
        <begin position="228"/>
        <end position="306"/>
    </location>
</feature>
<feature type="compositionally biased region" description="Basic residues" evidence="2">
    <location>
        <begin position="297"/>
        <end position="306"/>
    </location>
</feature>
<evidence type="ECO:0000256" key="1">
    <source>
        <dbReference type="SAM" id="Coils"/>
    </source>
</evidence>
<evidence type="ECO:0000313" key="3">
    <source>
        <dbReference type="EMBL" id="KZV33583.1"/>
    </source>
</evidence>
<accession>A0A2Z7BGN1</accession>
<feature type="compositionally biased region" description="Polar residues" evidence="2">
    <location>
        <begin position="254"/>
        <end position="264"/>
    </location>
</feature>
<keyword evidence="4" id="KW-1185">Reference proteome</keyword>
<name>A0A2Z7BGN1_9LAMI</name>
<reference evidence="3 4" key="1">
    <citation type="journal article" date="2015" name="Proc. Natl. Acad. Sci. U.S.A.">
        <title>The resurrection genome of Boea hygrometrica: A blueprint for survival of dehydration.</title>
        <authorList>
            <person name="Xiao L."/>
            <person name="Yang G."/>
            <person name="Zhang L."/>
            <person name="Yang X."/>
            <person name="Zhao S."/>
            <person name="Ji Z."/>
            <person name="Zhou Q."/>
            <person name="Hu M."/>
            <person name="Wang Y."/>
            <person name="Chen M."/>
            <person name="Xu Y."/>
            <person name="Jin H."/>
            <person name="Xiao X."/>
            <person name="Hu G."/>
            <person name="Bao F."/>
            <person name="Hu Y."/>
            <person name="Wan P."/>
            <person name="Li L."/>
            <person name="Deng X."/>
            <person name="Kuang T."/>
            <person name="Xiang C."/>
            <person name="Zhu J.K."/>
            <person name="Oliver M.J."/>
            <person name="He Y."/>
        </authorList>
    </citation>
    <scope>NUCLEOTIDE SEQUENCE [LARGE SCALE GENOMIC DNA]</scope>
    <source>
        <strain evidence="4">cv. XS01</strain>
    </source>
</reference>
<feature type="coiled-coil region" evidence="1">
    <location>
        <begin position="154"/>
        <end position="195"/>
    </location>
</feature>
<evidence type="ECO:0000313" key="4">
    <source>
        <dbReference type="Proteomes" id="UP000250235"/>
    </source>
</evidence>
<organism evidence="3 4">
    <name type="scientific">Dorcoceras hygrometricum</name>
    <dbReference type="NCBI Taxonomy" id="472368"/>
    <lineage>
        <taxon>Eukaryota</taxon>
        <taxon>Viridiplantae</taxon>
        <taxon>Streptophyta</taxon>
        <taxon>Embryophyta</taxon>
        <taxon>Tracheophyta</taxon>
        <taxon>Spermatophyta</taxon>
        <taxon>Magnoliopsida</taxon>
        <taxon>eudicotyledons</taxon>
        <taxon>Gunneridae</taxon>
        <taxon>Pentapetalae</taxon>
        <taxon>asterids</taxon>
        <taxon>lamiids</taxon>
        <taxon>Lamiales</taxon>
        <taxon>Gesneriaceae</taxon>
        <taxon>Didymocarpoideae</taxon>
        <taxon>Trichosporeae</taxon>
        <taxon>Loxocarpinae</taxon>
        <taxon>Dorcoceras</taxon>
    </lineage>
</organism>
<dbReference type="AlphaFoldDB" id="A0A2Z7BGN1"/>
<protein>
    <submittedName>
        <fullName evidence="3">Uncharacterized protein</fullName>
    </submittedName>
</protein>
<dbReference type="EMBL" id="KV005729">
    <property type="protein sequence ID" value="KZV33583.1"/>
    <property type="molecule type" value="Genomic_DNA"/>
</dbReference>